<gene>
    <name evidence="7 9" type="primary">gloB</name>
    <name evidence="9" type="ORF">WMG39_02870</name>
</gene>
<dbReference type="InterPro" id="IPR036866">
    <property type="entry name" value="RibonucZ/Hydroxyglut_hydro"/>
</dbReference>
<dbReference type="HAMAP" id="MF_01374">
    <property type="entry name" value="Glyoxalase_2"/>
    <property type="match status" value="1"/>
</dbReference>
<name>A0ABU8YHG2_9CYAN</name>
<keyword evidence="5 7" id="KW-0378">Hydrolase</keyword>
<comment type="pathway">
    <text evidence="2 7">Secondary metabolite metabolism; methylglyoxal degradation; (R)-lactate from methylglyoxal: step 2/2.</text>
</comment>
<dbReference type="CDD" id="cd07723">
    <property type="entry name" value="hydroxyacylglutathione_hydrolase_MBL-fold"/>
    <property type="match status" value="1"/>
</dbReference>
<proteinExistence type="inferred from homology"/>
<protein>
    <recommendedName>
        <fullName evidence="7">Hydroxyacylglutathione hydrolase</fullName>
        <ecNumber evidence="7">3.1.2.6</ecNumber>
    </recommendedName>
    <alternativeName>
        <fullName evidence="7">Glyoxalase II</fullName>
        <shortName evidence="7">Glx II</shortName>
    </alternativeName>
</protein>
<evidence type="ECO:0000259" key="8">
    <source>
        <dbReference type="SMART" id="SM00849"/>
    </source>
</evidence>
<comment type="catalytic activity">
    <reaction evidence="1 7">
        <text>an S-(2-hydroxyacyl)glutathione + H2O = a 2-hydroxy carboxylate + glutathione + H(+)</text>
        <dbReference type="Rhea" id="RHEA:21864"/>
        <dbReference type="ChEBI" id="CHEBI:15377"/>
        <dbReference type="ChEBI" id="CHEBI:15378"/>
        <dbReference type="ChEBI" id="CHEBI:57925"/>
        <dbReference type="ChEBI" id="CHEBI:58896"/>
        <dbReference type="ChEBI" id="CHEBI:71261"/>
        <dbReference type="EC" id="3.1.2.6"/>
    </reaction>
</comment>
<accession>A0ABU8YHG2</accession>
<evidence type="ECO:0000256" key="6">
    <source>
        <dbReference type="ARBA" id="ARBA00022833"/>
    </source>
</evidence>
<dbReference type="PIRSF" id="PIRSF005457">
    <property type="entry name" value="Glx"/>
    <property type="match status" value="1"/>
</dbReference>
<feature type="binding site" evidence="7">
    <location>
        <position position="137"/>
    </location>
    <ligand>
        <name>Zn(2+)</name>
        <dbReference type="ChEBI" id="CHEBI:29105"/>
        <label>1</label>
    </ligand>
</feature>
<dbReference type="InterPro" id="IPR017782">
    <property type="entry name" value="Hydroxyacylglutathione_Hdrlase"/>
</dbReference>
<feature type="binding site" evidence="7">
    <location>
        <position position="113"/>
    </location>
    <ligand>
        <name>Zn(2+)</name>
        <dbReference type="ChEBI" id="CHEBI:29105"/>
        <label>1</label>
    </ligand>
</feature>
<comment type="cofactor">
    <cofactor evidence="7">
        <name>Zn(2+)</name>
        <dbReference type="ChEBI" id="CHEBI:29105"/>
    </cofactor>
    <text evidence="7">Binds 2 Zn(2+) ions per subunit.</text>
</comment>
<dbReference type="Gene3D" id="3.60.15.10">
    <property type="entry name" value="Ribonuclease Z/Hydroxyacylglutathione hydrolase-like"/>
    <property type="match status" value="1"/>
</dbReference>
<evidence type="ECO:0000256" key="3">
    <source>
        <dbReference type="ARBA" id="ARBA00006759"/>
    </source>
</evidence>
<dbReference type="NCBIfam" id="TIGR03413">
    <property type="entry name" value="GSH_gloB"/>
    <property type="match status" value="1"/>
</dbReference>
<evidence type="ECO:0000256" key="1">
    <source>
        <dbReference type="ARBA" id="ARBA00001623"/>
    </source>
</evidence>
<dbReference type="Pfam" id="PF16123">
    <property type="entry name" value="HAGH_C"/>
    <property type="match status" value="1"/>
</dbReference>
<evidence type="ECO:0000313" key="9">
    <source>
        <dbReference type="EMBL" id="MEK0183785.1"/>
    </source>
</evidence>
<dbReference type="SMART" id="SM00849">
    <property type="entry name" value="Lactamase_B"/>
    <property type="match status" value="1"/>
</dbReference>
<comment type="subunit">
    <text evidence="7">Monomer.</text>
</comment>
<evidence type="ECO:0000256" key="4">
    <source>
        <dbReference type="ARBA" id="ARBA00022723"/>
    </source>
</evidence>
<evidence type="ECO:0000256" key="5">
    <source>
        <dbReference type="ARBA" id="ARBA00022801"/>
    </source>
</evidence>
<dbReference type="Proteomes" id="UP001384579">
    <property type="component" value="Unassembled WGS sequence"/>
</dbReference>
<keyword evidence="10" id="KW-1185">Reference proteome</keyword>
<evidence type="ECO:0000313" key="10">
    <source>
        <dbReference type="Proteomes" id="UP001384579"/>
    </source>
</evidence>
<dbReference type="PANTHER" id="PTHR43705:SF1">
    <property type="entry name" value="HYDROXYACYLGLUTATHIONE HYDROLASE GLOB"/>
    <property type="match status" value="1"/>
</dbReference>
<feature type="binding site" evidence="7">
    <location>
        <position position="137"/>
    </location>
    <ligand>
        <name>Zn(2+)</name>
        <dbReference type="ChEBI" id="CHEBI:29105"/>
        <label>2</label>
    </ligand>
</feature>
<feature type="binding site" evidence="7">
    <location>
        <position position="175"/>
    </location>
    <ligand>
        <name>Zn(2+)</name>
        <dbReference type="ChEBI" id="CHEBI:29105"/>
        <label>2</label>
    </ligand>
</feature>
<feature type="binding site" evidence="7">
    <location>
        <position position="56"/>
    </location>
    <ligand>
        <name>Zn(2+)</name>
        <dbReference type="ChEBI" id="CHEBI:29105"/>
        <label>1</label>
    </ligand>
</feature>
<dbReference type="EC" id="3.1.2.6" evidence="7"/>
<comment type="similarity">
    <text evidence="3 7">Belongs to the metallo-beta-lactamase superfamily. Glyoxalase II family.</text>
</comment>
<feature type="binding site" evidence="7">
    <location>
        <position position="58"/>
    </location>
    <ligand>
        <name>Zn(2+)</name>
        <dbReference type="ChEBI" id="CHEBI:29105"/>
        <label>2</label>
    </ligand>
</feature>
<organism evidence="9 10">
    <name type="scientific">Microcoleus anatoxicus PTRS2</name>
    <dbReference type="NCBI Taxonomy" id="2705321"/>
    <lineage>
        <taxon>Bacteria</taxon>
        <taxon>Bacillati</taxon>
        <taxon>Cyanobacteriota</taxon>
        <taxon>Cyanophyceae</taxon>
        <taxon>Oscillatoriophycideae</taxon>
        <taxon>Oscillatoriales</taxon>
        <taxon>Microcoleaceae</taxon>
        <taxon>Microcoleus</taxon>
        <taxon>Microcoleus anatoxicus</taxon>
    </lineage>
</organism>
<dbReference type="EMBL" id="JBBLXS010000020">
    <property type="protein sequence ID" value="MEK0183785.1"/>
    <property type="molecule type" value="Genomic_DNA"/>
</dbReference>
<dbReference type="InterPro" id="IPR001279">
    <property type="entry name" value="Metallo-B-lactamas"/>
</dbReference>
<sequence length="257" mass="28731">MQVYRLPVLSDNYIFLLHDRDRNLAAVIDPAQAQPVLQQLQALGAELTKILITHHHNDHIGGNLELIDRFPQVKVYGGAEDRGRIPGQQIFLQGGDRVSFADRTASILFLPGHTKAHIAYYFPPNNPAETGELFCGDTLFGGGCGRLKEGTPSQMVASLEQLRNLPDNTRVWCAHEYTLNNLQFALTVDSDNLDLQKRFAGVKAARSRNQATIPSSIALEKSTNPFLRWDHPNLQLATNSQDSVQTFARLRGMKERF</sequence>
<comment type="caution">
    <text evidence="9">The sequence shown here is derived from an EMBL/GenBank/DDBJ whole genome shotgun (WGS) entry which is preliminary data.</text>
</comment>
<feature type="binding site" evidence="7">
    <location>
        <position position="54"/>
    </location>
    <ligand>
        <name>Zn(2+)</name>
        <dbReference type="ChEBI" id="CHEBI:29105"/>
        <label>1</label>
    </ligand>
</feature>
<dbReference type="PANTHER" id="PTHR43705">
    <property type="entry name" value="HYDROXYACYLGLUTATHIONE HYDROLASE"/>
    <property type="match status" value="1"/>
</dbReference>
<evidence type="ECO:0000256" key="7">
    <source>
        <dbReference type="HAMAP-Rule" id="MF_01374"/>
    </source>
</evidence>
<dbReference type="SUPFAM" id="SSF56281">
    <property type="entry name" value="Metallo-hydrolase/oxidoreductase"/>
    <property type="match status" value="1"/>
</dbReference>
<dbReference type="GO" id="GO:0004416">
    <property type="term" value="F:hydroxyacylglutathione hydrolase activity"/>
    <property type="evidence" value="ECO:0007669"/>
    <property type="project" value="UniProtKB-EC"/>
</dbReference>
<dbReference type="InterPro" id="IPR050110">
    <property type="entry name" value="Glyoxalase_II_hydrolase"/>
</dbReference>
<evidence type="ECO:0000256" key="2">
    <source>
        <dbReference type="ARBA" id="ARBA00004963"/>
    </source>
</evidence>
<dbReference type="Pfam" id="PF00753">
    <property type="entry name" value="Lactamase_B"/>
    <property type="match status" value="1"/>
</dbReference>
<dbReference type="InterPro" id="IPR035680">
    <property type="entry name" value="Clx_II_MBL"/>
</dbReference>
<comment type="function">
    <text evidence="7">Thiolesterase that catalyzes the hydrolysis of S-D-lactoyl-glutathione to form glutathione and D-lactic acid.</text>
</comment>
<dbReference type="InterPro" id="IPR032282">
    <property type="entry name" value="HAGH_C"/>
</dbReference>
<keyword evidence="4 7" id="KW-0479">Metal-binding</keyword>
<feature type="domain" description="Metallo-beta-lactamase" evidence="8">
    <location>
        <begin position="11"/>
        <end position="175"/>
    </location>
</feature>
<reference evidence="9 10" key="1">
    <citation type="journal article" date="2020" name="Harmful Algae">
        <title>Molecular and morphological characterization of a novel dihydroanatoxin-a producing Microcoleus species (cyanobacteria) from the Russian River, California, USA.</title>
        <authorList>
            <person name="Conklin K.Y."/>
            <person name="Stancheva R."/>
            <person name="Otten T.G."/>
            <person name="Fadness R."/>
            <person name="Boyer G.L."/>
            <person name="Read B."/>
            <person name="Zhang X."/>
            <person name="Sheath R.G."/>
        </authorList>
    </citation>
    <scope>NUCLEOTIDE SEQUENCE [LARGE SCALE GENOMIC DNA]</scope>
    <source>
        <strain evidence="9 10">PTRS2</strain>
    </source>
</reference>
<dbReference type="RefSeq" id="WP_340517332.1">
    <property type="nucleotide sequence ID" value="NZ_JBBLXS010000020.1"/>
</dbReference>
<feature type="binding site" evidence="7">
    <location>
        <position position="59"/>
    </location>
    <ligand>
        <name>Zn(2+)</name>
        <dbReference type="ChEBI" id="CHEBI:29105"/>
        <label>2</label>
    </ligand>
</feature>
<keyword evidence="6 7" id="KW-0862">Zinc</keyword>